<sequence>MNVSLLYTMLLALALSCVCLFFLGHAHPQELSGQAKVSALFAFGDSILDTGNNNHLRTQIKCNVPYGRNFVGGKATGRFGNGRVFADIIGNANVSALFAFGDSILDTGNNNNLTTLSKCNYFPYGKNFAGGKATGRFGNGRVFSDLIAEGLSIKPLLPAYHDPNLSNNNLPTGVCFASGGSGLDQRTAKPQGVIWVPDQVKDFKEYVTKLNGVLGNQEKTNAIISNAVYLTSAGNNDLVFTFWTGRSQSTISAYTDLMVTWTENLLKVEIELDNGEILDPLSDDASSSSSTDSTILLREGDQEHDVITKCFLFGFGATLANATTIVTIRKKSPNAITTRAKSLAFRIFTEAMARKNGGDPNVKYGWFGASREDLERIITYGFSSREIDDSSSNGIGIHLVPSKFSLFAAEATEEDEEGLRHLLLCRLILGKPEEIISGSKQAYPSSVEFDSGVDDVQNPRKYIIWSSTMNSYILPTYIVSFKSPRLTVISNGGSPARPSSPRVSFAALMSSLSKSMDTLRMNLIMRTFDDFRKRKIQRDQLVRKMREVAGDNLLAQIIKHHRDKNKVRVV</sequence>
<dbReference type="InterPro" id="IPR022003">
    <property type="entry name" value="RST"/>
</dbReference>
<keyword evidence="5" id="KW-0539">Nucleus</keyword>
<dbReference type="InterPro" id="IPR036514">
    <property type="entry name" value="SGNH_hydro_sf"/>
</dbReference>
<evidence type="ECO:0008006" key="11">
    <source>
        <dbReference type="Google" id="ProtNLM"/>
    </source>
</evidence>
<dbReference type="InterPro" id="IPR044964">
    <property type="entry name" value="RCD1/SRO1-5"/>
</dbReference>
<evidence type="ECO:0000256" key="5">
    <source>
        <dbReference type="ARBA" id="ARBA00023242"/>
    </source>
</evidence>
<evidence type="ECO:0000256" key="6">
    <source>
        <dbReference type="SAM" id="SignalP"/>
    </source>
</evidence>
<name>A0ABQ7E3L5_BRACR</name>
<accession>A0ABQ7E3L5</accession>
<keyword evidence="4" id="KW-0346">Stress response</keyword>
<dbReference type="Pfam" id="PF00657">
    <property type="entry name" value="Lipase_GDSL"/>
    <property type="match status" value="1"/>
</dbReference>
<evidence type="ECO:0000256" key="2">
    <source>
        <dbReference type="ARBA" id="ARBA00008668"/>
    </source>
</evidence>
<comment type="similarity">
    <text evidence="2">Belongs to the 'GDSL' lipolytic enzyme family.</text>
</comment>
<comment type="caution">
    <text evidence="9">The sequence shown here is derived from an EMBL/GenBank/DDBJ whole genome shotgun (WGS) entry which is preliminary data.</text>
</comment>
<evidence type="ECO:0000256" key="4">
    <source>
        <dbReference type="ARBA" id="ARBA00023016"/>
    </source>
</evidence>
<keyword evidence="10" id="KW-1185">Reference proteome</keyword>
<dbReference type="Pfam" id="PF12174">
    <property type="entry name" value="RST"/>
    <property type="match status" value="1"/>
</dbReference>
<feature type="domain" description="PARP catalytic" evidence="7">
    <location>
        <begin position="279"/>
        <end position="502"/>
    </location>
</feature>
<evidence type="ECO:0000256" key="1">
    <source>
        <dbReference type="ARBA" id="ARBA00004123"/>
    </source>
</evidence>
<dbReference type="InterPro" id="IPR001087">
    <property type="entry name" value="GDSL"/>
</dbReference>
<dbReference type="PROSITE" id="PS51059">
    <property type="entry name" value="PARP_CATALYTIC"/>
    <property type="match status" value="1"/>
</dbReference>
<dbReference type="PANTHER" id="PTHR32263:SF14">
    <property type="entry name" value="INACTIVE POLY [ADP-RIBOSE] POLYMERASE SRO2-RELATED"/>
    <property type="match status" value="1"/>
</dbReference>
<evidence type="ECO:0000313" key="9">
    <source>
        <dbReference type="EMBL" id="KAF3591793.1"/>
    </source>
</evidence>
<evidence type="ECO:0000259" key="7">
    <source>
        <dbReference type="PROSITE" id="PS51059"/>
    </source>
</evidence>
<reference evidence="9 10" key="1">
    <citation type="journal article" date="2020" name="BMC Genomics">
        <title>Intraspecific diversification of the crop wild relative Brassica cretica Lam. using demographic model selection.</title>
        <authorList>
            <person name="Kioukis A."/>
            <person name="Michalopoulou V.A."/>
            <person name="Briers L."/>
            <person name="Pirintsos S."/>
            <person name="Studholme D.J."/>
            <person name="Pavlidis P."/>
            <person name="Sarris P.F."/>
        </authorList>
    </citation>
    <scope>NUCLEOTIDE SEQUENCE [LARGE SCALE GENOMIC DNA]</scope>
    <source>
        <strain evidence="10">cv. PFS-1207/04</strain>
    </source>
</reference>
<dbReference type="Proteomes" id="UP000266723">
    <property type="component" value="Unassembled WGS sequence"/>
</dbReference>
<dbReference type="PANTHER" id="PTHR32263">
    <property type="entry name" value="INACTIVE POLY [ADP-RIBOSE] POLYMERASE SRO4-RELATED"/>
    <property type="match status" value="1"/>
</dbReference>
<organism evidence="9 10">
    <name type="scientific">Brassica cretica</name>
    <name type="common">Mustard</name>
    <dbReference type="NCBI Taxonomy" id="69181"/>
    <lineage>
        <taxon>Eukaryota</taxon>
        <taxon>Viridiplantae</taxon>
        <taxon>Streptophyta</taxon>
        <taxon>Embryophyta</taxon>
        <taxon>Tracheophyta</taxon>
        <taxon>Spermatophyta</taxon>
        <taxon>Magnoliopsida</taxon>
        <taxon>eudicotyledons</taxon>
        <taxon>Gunneridae</taxon>
        <taxon>Pentapetalae</taxon>
        <taxon>rosids</taxon>
        <taxon>malvids</taxon>
        <taxon>Brassicales</taxon>
        <taxon>Brassicaceae</taxon>
        <taxon>Brassiceae</taxon>
        <taxon>Brassica</taxon>
    </lineage>
</organism>
<dbReference type="PROSITE" id="PS51879">
    <property type="entry name" value="RST"/>
    <property type="match status" value="1"/>
</dbReference>
<comment type="subcellular location">
    <subcellularLocation>
        <location evidence="1">Nucleus</location>
    </subcellularLocation>
</comment>
<gene>
    <name evidence="9" type="ORF">DY000_02023560</name>
</gene>
<evidence type="ECO:0000256" key="3">
    <source>
        <dbReference type="ARBA" id="ARBA00022473"/>
    </source>
</evidence>
<dbReference type="Gene3D" id="3.90.228.10">
    <property type="match status" value="1"/>
</dbReference>
<dbReference type="InterPro" id="IPR008265">
    <property type="entry name" value="Lipase_GDSL_AS"/>
</dbReference>
<dbReference type="Gene3D" id="3.40.50.1110">
    <property type="entry name" value="SGNH hydrolase"/>
    <property type="match status" value="2"/>
</dbReference>
<proteinExistence type="inferred from homology"/>
<evidence type="ECO:0000313" key="10">
    <source>
        <dbReference type="Proteomes" id="UP000266723"/>
    </source>
</evidence>
<feature type="domain" description="RST" evidence="8">
    <location>
        <begin position="496"/>
        <end position="567"/>
    </location>
</feature>
<dbReference type="PROSITE" id="PS01098">
    <property type="entry name" value="LIPASE_GDSL_SER"/>
    <property type="match status" value="2"/>
</dbReference>
<protein>
    <recommendedName>
        <fullName evidence="11">PARP</fullName>
    </recommendedName>
</protein>
<dbReference type="EMBL" id="QGKV02000299">
    <property type="protein sequence ID" value="KAF3591793.1"/>
    <property type="molecule type" value="Genomic_DNA"/>
</dbReference>
<keyword evidence="6" id="KW-0732">Signal</keyword>
<dbReference type="InterPro" id="IPR012317">
    <property type="entry name" value="Poly(ADP-ribose)pol_cat_dom"/>
</dbReference>
<keyword evidence="3" id="KW-0217">Developmental protein</keyword>
<dbReference type="SUPFAM" id="SSF56399">
    <property type="entry name" value="ADP-ribosylation"/>
    <property type="match status" value="1"/>
</dbReference>
<feature type="signal peptide" evidence="6">
    <location>
        <begin position="1"/>
        <end position="26"/>
    </location>
</feature>
<feature type="chain" id="PRO_5045828158" description="PARP" evidence="6">
    <location>
        <begin position="27"/>
        <end position="570"/>
    </location>
</feature>
<evidence type="ECO:0000259" key="8">
    <source>
        <dbReference type="PROSITE" id="PS51879"/>
    </source>
</evidence>